<dbReference type="Pfam" id="PF00646">
    <property type="entry name" value="F-box"/>
    <property type="match status" value="1"/>
</dbReference>
<protein>
    <recommendedName>
        <fullName evidence="1">F-box domain-containing protein</fullName>
    </recommendedName>
</protein>
<dbReference type="InterPro" id="IPR050796">
    <property type="entry name" value="SCF_F-box_component"/>
</dbReference>
<evidence type="ECO:0000313" key="3">
    <source>
        <dbReference type="Proteomes" id="UP001318860"/>
    </source>
</evidence>
<dbReference type="InterPro" id="IPR006527">
    <property type="entry name" value="F-box-assoc_dom_typ1"/>
</dbReference>
<dbReference type="InterPro" id="IPR017451">
    <property type="entry name" value="F-box-assoc_interact_dom"/>
</dbReference>
<evidence type="ECO:0000259" key="1">
    <source>
        <dbReference type="PROSITE" id="PS50181"/>
    </source>
</evidence>
<dbReference type="InterPro" id="IPR036047">
    <property type="entry name" value="F-box-like_dom_sf"/>
</dbReference>
<dbReference type="Gene3D" id="1.20.1280.50">
    <property type="match status" value="1"/>
</dbReference>
<gene>
    <name evidence="2" type="ORF">DH2020_049558</name>
</gene>
<organism evidence="2 3">
    <name type="scientific">Rehmannia glutinosa</name>
    <name type="common">Chinese foxglove</name>
    <dbReference type="NCBI Taxonomy" id="99300"/>
    <lineage>
        <taxon>Eukaryota</taxon>
        <taxon>Viridiplantae</taxon>
        <taxon>Streptophyta</taxon>
        <taxon>Embryophyta</taxon>
        <taxon>Tracheophyta</taxon>
        <taxon>Spermatophyta</taxon>
        <taxon>Magnoliopsida</taxon>
        <taxon>eudicotyledons</taxon>
        <taxon>Gunneridae</taxon>
        <taxon>Pentapetalae</taxon>
        <taxon>asterids</taxon>
        <taxon>lamiids</taxon>
        <taxon>Lamiales</taxon>
        <taxon>Orobanchaceae</taxon>
        <taxon>Rehmannieae</taxon>
        <taxon>Rehmannia</taxon>
    </lineage>
</organism>
<dbReference type="PANTHER" id="PTHR31672:SF11">
    <property type="entry name" value="F-BOX PROTEIN CPR1-LIKE ISOFORM X2"/>
    <property type="match status" value="1"/>
</dbReference>
<feature type="domain" description="F-box" evidence="1">
    <location>
        <begin position="44"/>
        <end position="94"/>
    </location>
</feature>
<comment type="caution">
    <text evidence="2">The sequence shown here is derived from an EMBL/GenBank/DDBJ whole genome shotgun (WGS) entry which is preliminary data.</text>
</comment>
<dbReference type="PROSITE" id="PS50181">
    <property type="entry name" value="FBOX"/>
    <property type="match status" value="1"/>
</dbReference>
<dbReference type="SUPFAM" id="SSF81383">
    <property type="entry name" value="F-box domain"/>
    <property type="match status" value="1"/>
</dbReference>
<dbReference type="SMART" id="SM00256">
    <property type="entry name" value="FBOX"/>
    <property type="match status" value="1"/>
</dbReference>
<dbReference type="InterPro" id="IPR001810">
    <property type="entry name" value="F-box_dom"/>
</dbReference>
<dbReference type="Pfam" id="PF07734">
    <property type="entry name" value="FBA_1"/>
    <property type="match status" value="1"/>
</dbReference>
<sequence>MNTKSMVVKTSSLLKLVEQRIQSKRELEQNRKKQRCENEPQDSFAVVPEIPDECIFDIIVRLPIESLQTLRFVCKSWYGIVNSPVFINAHFQRSDIGLIFFTPVEKALLSSDAKINFFVESKVSEVHHWTLFDAPSLFQIKCMEIKDGKSIIKDYNTTCTGEIIAACNGLIVLKNRMKRGGLIIMNPVTRELKPLPLGTIFPTRSESYGLAFCHESSGYKLVHLFEDDLEYTCWEIMDIGSGSWRVVNGPPNGYFGYRPIFAIGALHWLRDLHWPQVDHNEYMVSMTLDDEQFMKIQLPSIGRISDRIFEMDRFLGFVSREDTNRIDVWMLRSLSGESWEKKFSISVDGFRNMVPLYCGRVHGELVFKCTDNDIYTFDHHSRLLRKIEVSKEFYTNFSLPHVNSLISWRR</sequence>
<keyword evidence="3" id="KW-1185">Reference proteome</keyword>
<accession>A0ABR0U2F0</accession>
<dbReference type="EMBL" id="JABTTQ020003485">
    <property type="protein sequence ID" value="KAK6116676.1"/>
    <property type="molecule type" value="Genomic_DNA"/>
</dbReference>
<dbReference type="PANTHER" id="PTHR31672">
    <property type="entry name" value="BNACNNG10540D PROTEIN"/>
    <property type="match status" value="1"/>
</dbReference>
<dbReference type="Proteomes" id="UP001318860">
    <property type="component" value="Unassembled WGS sequence"/>
</dbReference>
<proteinExistence type="predicted"/>
<evidence type="ECO:0000313" key="2">
    <source>
        <dbReference type="EMBL" id="KAK6116676.1"/>
    </source>
</evidence>
<reference evidence="2 3" key="1">
    <citation type="journal article" date="2021" name="Comput. Struct. Biotechnol. J.">
        <title>De novo genome assembly of the potent medicinal plant Rehmannia glutinosa using nanopore technology.</title>
        <authorList>
            <person name="Ma L."/>
            <person name="Dong C."/>
            <person name="Song C."/>
            <person name="Wang X."/>
            <person name="Zheng X."/>
            <person name="Niu Y."/>
            <person name="Chen S."/>
            <person name="Feng W."/>
        </authorList>
    </citation>
    <scope>NUCLEOTIDE SEQUENCE [LARGE SCALE GENOMIC DNA]</scope>
    <source>
        <strain evidence="2">DH-2019</strain>
    </source>
</reference>
<name>A0ABR0U2F0_REHGL</name>
<dbReference type="NCBIfam" id="TIGR01640">
    <property type="entry name" value="F_box_assoc_1"/>
    <property type="match status" value="1"/>
</dbReference>